<dbReference type="EMBL" id="SDMP01000006">
    <property type="protein sequence ID" value="RYR50991.1"/>
    <property type="molecule type" value="Genomic_DNA"/>
</dbReference>
<evidence type="ECO:0008006" key="3">
    <source>
        <dbReference type="Google" id="ProtNLM"/>
    </source>
</evidence>
<dbReference type="Proteomes" id="UP000289738">
    <property type="component" value="Chromosome A06"/>
</dbReference>
<evidence type="ECO:0000313" key="2">
    <source>
        <dbReference type="Proteomes" id="UP000289738"/>
    </source>
</evidence>
<dbReference type="InterPro" id="IPR012677">
    <property type="entry name" value="Nucleotide-bd_a/b_plait_sf"/>
</dbReference>
<dbReference type="Gene3D" id="3.30.70.330">
    <property type="match status" value="1"/>
</dbReference>
<proteinExistence type="predicted"/>
<keyword evidence="2" id="KW-1185">Reference proteome</keyword>
<gene>
    <name evidence="1" type="ORF">Ahy_A06g026058</name>
</gene>
<accession>A0A445CJ93</accession>
<dbReference type="SUPFAM" id="SSF54928">
    <property type="entry name" value="RNA-binding domain, RBD"/>
    <property type="match status" value="1"/>
</dbReference>
<dbReference type="GO" id="GO:0003676">
    <property type="term" value="F:nucleic acid binding"/>
    <property type="evidence" value="ECO:0007669"/>
    <property type="project" value="InterPro"/>
</dbReference>
<dbReference type="InterPro" id="IPR035979">
    <property type="entry name" value="RBD_domain_sf"/>
</dbReference>
<dbReference type="AlphaFoldDB" id="A0A445CJ93"/>
<protein>
    <recommendedName>
        <fullName evidence="3">RRM domain-containing protein</fullName>
    </recommendedName>
</protein>
<comment type="caution">
    <text evidence="1">The sequence shown here is derived from an EMBL/GenBank/DDBJ whole genome shotgun (WGS) entry which is preliminary data.</text>
</comment>
<name>A0A445CJ93_ARAHY</name>
<organism evidence="1 2">
    <name type="scientific">Arachis hypogaea</name>
    <name type="common">Peanut</name>
    <dbReference type="NCBI Taxonomy" id="3818"/>
    <lineage>
        <taxon>Eukaryota</taxon>
        <taxon>Viridiplantae</taxon>
        <taxon>Streptophyta</taxon>
        <taxon>Embryophyta</taxon>
        <taxon>Tracheophyta</taxon>
        <taxon>Spermatophyta</taxon>
        <taxon>Magnoliopsida</taxon>
        <taxon>eudicotyledons</taxon>
        <taxon>Gunneridae</taxon>
        <taxon>Pentapetalae</taxon>
        <taxon>rosids</taxon>
        <taxon>fabids</taxon>
        <taxon>Fabales</taxon>
        <taxon>Fabaceae</taxon>
        <taxon>Papilionoideae</taxon>
        <taxon>50 kb inversion clade</taxon>
        <taxon>dalbergioids sensu lato</taxon>
        <taxon>Dalbergieae</taxon>
        <taxon>Pterocarpus clade</taxon>
        <taxon>Arachis</taxon>
    </lineage>
</organism>
<reference evidence="1 2" key="1">
    <citation type="submission" date="2019-01" db="EMBL/GenBank/DDBJ databases">
        <title>Sequencing of cultivated peanut Arachis hypogaea provides insights into genome evolution and oil improvement.</title>
        <authorList>
            <person name="Chen X."/>
        </authorList>
    </citation>
    <scope>NUCLEOTIDE SEQUENCE [LARGE SCALE GENOMIC DNA]</scope>
    <source>
        <strain evidence="2">cv. Fuhuasheng</strain>
        <tissue evidence="1">Leaves</tissue>
    </source>
</reference>
<evidence type="ECO:0000313" key="1">
    <source>
        <dbReference type="EMBL" id="RYR50991.1"/>
    </source>
</evidence>
<sequence>MSDTHARISLYLPQTVAAAEAIGEGIGYNESTMPRYEDKYGNTRLYVGRLASRTRSRDLERVFSRYGR</sequence>